<gene>
    <name evidence="2" type="ORF">HNR61_003851</name>
</gene>
<dbReference type="InterPro" id="IPR007278">
    <property type="entry name" value="DUF397"/>
</dbReference>
<evidence type="ECO:0000313" key="2">
    <source>
        <dbReference type="EMBL" id="MBA8952211.1"/>
    </source>
</evidence>
<evidence type="ECO:0000313" key="3">
    <source>
        <dbReference type="Proteomes" id="UP000572680"/>
    </source>
</evidence>
<reference evidence="2 3" key="1">
    <citation type="submission" date="2020-08" db="EMBL/GenBank/DDBJ databases">
        <title>Genomic Encyclopedia of Type Strains, Phase IV (KMG-IV): sequencing the most valuable type-strain genomes for metagenomic binning, comparative biology and taxonomic classification.</title>
        <authorList>
            <person name="Goeker M."/>
        </authorList>
    </citation>
    <scope>NUCLEOTIDE SEQUENCE [LARGE SCALE GENOMIC DNA]</scope>
    <source>
        <strain evidence="2 3">DSM 44197</strain>
    </source>
</reference>
<evidence type="ECO:0000259" key="1">
    <source>
        <dbReference type="Pfam" id="PF04149"/>
    </source>
</evidence>
<dbReference type="EMBL" id="JACJIA010000004">
    <property type="protein sequence ID" value="MBA8952211.1"/>
    <property type="molecule type" value="Genomic_DNA"/>
</dbReference>
<dbReference type="AlphaFoldDB" id="A0A7W3QM72"/>
<name>A0A7W3QM72_ACTNM</name>
<organism evidence="2 3">
    <name type="scientific">Actinomadura namibiensis</name>
    <dbReference type="NCBI Taxonomy" id="182080"/>
    <lineage>
        <taxon>Bacteria</taxon>
        <taxon>Bacillati</taxon>
        <taxon>Actinomycetota</taxon>
        <taxon>Actinomycetes</taxon>
        <taxon>Streptosporangiales</taxon>
        <taxon>Thermomonosporaceae</taxon>
        <taxon>Actinomadura</taxon>
    </lineage>
</organism>
<protein>
    <recommendedName>
        <fullName evidence="1">DUF397 domain-containing protein</fullName>
    </recommendedName>
</protein>
<proteinExistence type="predicted"/>
<keyword evidence="3" id="KW-1185">Reference proteome</keyword>
<feature type="domain" description="DUF397" evidence="1">
    <location>
        <begin position="8"/>
        <end position="60"/>
    </location>
</feature>
<comment type="caution">
    <text evidence="2">The sequence shown here is derived from an EMBL/GenBank/DDBJ whole genome shotgun (WGS) entry which is preliminary data.</text>
</comment>
<sequence length="62" mass="6509">MDSSRDLPWKRSSFCANANNCVELAPTSPGVAVRDTKRGPGGPVLRFSSAEFAALLSSLRGG</sequence>
<dbReference type="Pfam" id="PF04149">
    <property type="entry name" value="DUF397"/>
    <property type="match status" value="1"/>
</dbReference>
<accession>A0A7W3QM72</accession>
<dbReference type="Proteomes" id="UP000572680">
    <property type="component" value="Unassembled WGS sequence"/>
</dbReference>
<dbReference type="RefSeq" id="WP_182844467.1">
    <property type="nucleotide sequence ID" value="NZ_BAAALP010000018.1"/>
</dbReference>